<dbReference type="PRINTS" id="PR00302">
    <property type="entry name" value="LUPUSLA"/>
</dbReference>
<dbReference type="FunFam" id="1.10.10.10:FF:000795">
    <property type="entry name" value="La protein 2"/>
    <property type="match status" value="1"/>
</dbReference>
<evidence type="ECO:0000313" key="5">
    <source>
        <dbReference type="EMBL" id="AQK44531.1"/>
    </source>
</evidence>
<dbReference type="GO" id="GO:0005634">
    <property type="term" value="C:nucleus"/>
    <property type="evidence" value="ECO:0007669"/>
    <property type="project" value="UniProtKB-SubCell"/>
</dbReference>
<reference evidence="5" key="1">
    <citation type="submission" date="2015-12" db="EMBL/GenBank/DDBJ databases">
        <title>Update maize B73 reference genome by single molecule sequencing technologies.</title>
        <authorList>
            <consortium name="Maize Genome Sequencing Project"/>
            <person name="Ware D."/>
        </authorList>
    </citation>
    <scope>NUCLEOTIDE SEQUENCE</scope>
    <source>
        <tissue evidence="5">Seedling</tissue>
    </source>
</reference>
<name>A0A1D6J9E0_MAIZE</name>
<dbReference type="Gene3D" id="1.10.10.10">
    <property type="entry name" value="Winged helix-like DNA-binding domain superfamily/Winged helix DNA-binding domain"/>
    <property type="match status" value="1"/>
</dbReference>
<evidence type="ECO:0000256" key="2">
    <source>
        <dbReference type="ARBA" id="ARBA00022884"/>
    </source>
</evidence>
<comment type="subcellular location">
    <subcellularLocation>
        <location evidence="1">Nucleus</location>
    </subcellularLocation>
</comment>
<dbReference type="SMR" id="A0A1D6J9E0"/>
<dbReference type="SMART" id="SM00360">
    <property type="entry name" value="RRM"/>
    <property type="match status" value="1"/>
</dbReference>
<dbReference type="CDD" id="cd12291">
    <property type="entry name" value="RRM1_La"/>
    <property type="match status" value="1"/>
</dbReference>
<dbReference type="SUPFAM" id="SSF54928">
    <property type="entry name" value="RNA-binding domain, RBD"/>
    <property type="match status" value="1"/>
</dbReference>
<sequence>MATAAAAAAPLDDAKAKNVIRQVEFYFSDSNLPRDGFLRRTVEESEDGLVSLALICSFSRMRSHLGLEGDAKPETVPEETVLAVADILRRSTALRVSEDGKKVGRSKELSKPDEVIEQVDSRTVAASPLPYNVKLEEVESFFAQCGKVNSVRLPRHVSDKRHFCGTALVEFSEEDEAKGVFEKNLIFAGADLEI</sequence>
<dbReference type="Pfam" id="PF00076">
    <property type="entry name" value="RRM_1"/>
    <property type="match status" value="1"/>
</dbReference>
<dbReference type="InterPro" id="IPR002344">
    <property type="entry name" value="Lupus_La"/>
</dbReference>
<organism evidence="5">
    <name type="scientific">Zea mays</name>
    <name type="common">Maize</name>
    <dbReference type="NCBI Taxonomy" id="4577"/>
    <lineage>
        <taxon>Eukaryota</taxon>
        <taxon>Viridiplantae</taxon>
        <taxon>Streptophyta</taxon>
        <taxon>Embryophyta</taxon>
        <taxon>Tracheophyta</taxon>
        <taxon>Spermatophyta</taxon>
        <taxon>Magnoliopsida</taxon>
        <taxon>Liliopsida</taxon>
        <taxon>Poales</taxon>
        <taxon>Poaceae</taxon>
        <taxon>PACMAD clade</taxon>
        <taxon>Panicoideae</taxon>
        <taxon>Andropogonodae</taxon>
        <taxon>Andropogoneae</taxon>
        <taxon>Tripsacinae</taxon>
        <taxon>Zea</taxon>
    </lineage>
</organism>
<feature type="non-terminal residue" evidence="5">
    <location>
        <position position="194"/>
    </location>
</feature>
<dbReference type="AlphaFoldDB" id="A0A1D6J9E0"/>
<evidence type="ECO:0000256" key="4">
    <source>
        <dbReference type="ARBA" id="ARBA00057261"/>
    </source>
</evidence>
<dbReference type="PANTHER" id="PTHR22792:SF140">
    <property type="entry name" value="ACHILLES, ISOFORM A"/>
    <property type="match status" value="1"/>
</dbReference>
<keyword evidence="2" id="KW-0694">RNA-binding</keyword>
<evidence type="ECO:0000256" key="3">
    <source>
        <dbReference type="ARBA" id="ARBA00023242"/>
    </source>
</evidence>
<dbReference type="PROSITE" id="PS50102">
    <property type="entry name" value="RRM"/>
    <property type="match status" value="1"/>
</dbReference>
<dbReference type="InterPro" id="IPR000504">
    <property type="entry name" value="RRM_dom"/>
</dbReference>
<evidence type="ECO:0000256" key="1">
    <source>
        <dbReference type="ARBA" id="ARBA00004123"/>
    </source>
</evidence>
<dbReference type="Gene3D" id="3.30.70.330">
    <property type="match status" value="1"/>
</dbReference>
<protein>
    <submittedName>
        <fullName evidence="5">La protein 1</fullName>
    </submittedName>
</protein>
<dbReference type="SMART" id="SM00715">
    <property type="entry name" value="LA"/>
    <property type="match status" value="1"/>
</dbReference>
<proteinExistence type="predicted"/>
<dbReference type="GO" id="GO:0006396">
    <property type="term" value="P:RNA processing"/>
    <property type="evidence" value="ECO:0007669"/>
    <property type="project" value="InterPro"/>
</dbReference>
<dbReference type="EMBL" id="CM000786">
    <property type="protein sequence ID" value="AQK44531.1"/>
    <property type="molecule type" value="Genomic_DNA"/>
</dbReference>
<dbReference type="PANTHER" id="PTHR22792">
    <property type="entry name" value="LUPUS LA PROTEIN-RELATED"/>
    <property type="match status" value="1"/>
</dbReference>
<dbReference type="GO" id="GO:0003723">
    <property type="term" value="F:RNA binding"/>
    <property type="evidence" value="ECO:0007669"/>
    <property type="project" value="UniProtKB-UniRule"/>
</dbReference>
<gene>
    <name evidence="5" type="ORF">ZEAMMB73_Zm00001d025767</name>
</gene>
<dbReference type="SUPFAM" id="SSF46785">
    <property type="entry name" value="Winged helix' DNA-binding domain"/>
    <property type="match status" value="1"/>
</dbReference>
<dbReference type="ExpressionAtlas" id="A0A1D6J9E0">
    <property type="expression patterns" value="baseline and differential"/>
</dbReference>
<dbReference type="PROSITE" id="PS50961">
    <property type="entry name" value="HTH_LA"/>
    <property type="match status" value="1"/>
</dbReference>
<dbReference type="InterPro" id="IPR006630">
    <property type="entry name" value="La_HTH"/>
</dbReference>
<accession>A0A1D6J9E0</accession>
<dbReference type="OMA" id="QFERSIY"/>
<dbReference type="InterPro" id="IPR036390">
    <property type="entry name" value="WH_DNA-bd_sf"/>
</dbReference>
<dbReference type="InterPro" id="IPR012677">
    <property type="entry name" value="Nucleotide-bd_a/b_plait_sf"/>
</dbReference>
<dbReference type="InterPro" id="IPR035979">
    <property type="entry name" value="RBD_domain_sf"/>
</dbReference>
<dbReference type="Pfam" id="PF05383">
    <property type="entry name" value="La"/>
    <property type="match status" value="1"/>
</dbReference>
<dbReference type="InterPro" id="IPR045180">
    <property type="entry name" value="La_dom_prot"/>
</dbReference>
<dbReference type="InterPro" id="IPR036388">
    <property type="entry name" value="WH-like_DNA-bd_sf"/>
</dbReference>
<dbReference type="CDD" id="cd08030">
    <property type="entry name" value="LA_like_plant"/>
    <property type="match status" value="1"/>
</dbReference>
<dbReference type="GO" id="GO:1990904">
    <property type="term" value="C:ribonucleoprotein complex"/>
    <property type="evidence" value="ECO:0007669"/>
    <property type="project" value="InterPro"/>
</dbReference>
<keyword evidence="3" id="KW-0539">Nucleus</keyword>
<comment type="function">
    <text evidence="4">Binds to the 3' poly(U) terminus of nascent RNA polymerase III transcripts, protecting them from exonuclease digestion and facilitating their folding and maturation.</text>
</comment>